<evidence type="ECO:0000256" key="10">
    <source>
        <dbReference type="SAM" id="MobiDB-lite"/>
    </source>
</evidence>
<dbReference type="PANTHER" id="PTHR15975:SF0">
    <property type="entry name" value="CCR4-NOT TRANSCRIPTION COMPLEX SUBUNIT 11"/>
    <property type="match status" value="1"/>
</dbReference>
<keyword evidence="6" id="KW-0805">Transcription regulation</keyword>
<dbReference type="InterPro" id="IPR023780">
    <property type="entry name" value="Chromo_domain"/>
</dbReference>
<dbReference type="PROSITE" id="PS50013">
    <property type="entry name" value="CHROMO_2"/>
    <property type="match status" value="1"/>
</dbReference>
<evidence type="ECO:0000256" key="1">
    <source>
        <dbReference type="ARBA" id="ARBA00004123"/>
    </source>
</evidence>
<keyword evidence="13" id="KW-1185">Reference proteome</keyword>
<dbReference type="EMBL" id="CAUEEQ010001470">
    <property type="protein sequence ID" value="CAJ0919877.1"/>
    <property type="molecule type" value="Genomic_DNA"/>
</dbReference>
<evidence type="ECO:0000259" key="11">
    <source>
        <dbReference type="PROSITE" id="PS50013"/>
    </source>
</evidence>
<comment type="subcellular location">
    <subcellularLocation>
        <location evidence="2">Cytoplasm</location>
    </subcellularLocation>
    <subcellularLocation>
        <location evidence="1">Nucleus</location>
    </subcellularLocation>
</comment>
<evidence type="ECO:0000313" key="13">
    <source>
        <dbReference type="Proteomes" id="UP001176940"/>
    </source>
</evidence>
<evidence type="ECO:0000313" key="12">
    <source>
        <dbReference type="EMBL" id="CAJ0919877.1"/>
    </source>
</evidence>
<evidence type="ECO:0000256" key="8">
    <source>
        <dbReference type="ARBA" id="ARBA00023163"/>
    </source>
</evidence>
<proteinExistence type="inferred from homology"/>
<gene>
    <name evidence="12" type="ORF">RIMI_LOCUS1144037</name>
</gene>
<keyword evidence="8" id="KW-0804">Transcription</keyword>
<feature type="compositionally biased region" description="Basic and acidic residues" evidence="10">
    <location>
        <begin position="113"/>
        <end position="127"/>
    </location>
</feature>
<dbReference type="InterPro" id="IPR019312">
    <property type="entry name" value="CNOT11"/>
</dbReference>
<evidence type="ECO:0000256" key="3">
    <source>
        <dbReference type="ARBA" id="ARBA00008030"/>
    </source>
</evidence>
<keyword evidence="9" id="KW-0539">Nucleus</keyword>
<sequence length="661" mass="74685">MVPSVDPPAPVLVEGELEYVVEKILDSRVSRRKLQYLVKWKGYGQEDNSWVFASDVHAADLVCAFHLAHPDRPGGSGFCADRKVTFPILGLFTLLQAKTRAAARQQQQRKPSLGREDKCQKRRESGRSSDRLAMNLCGKELSNLLGIMTEEACSNTFEGLSTAFHHYFTKADHFRVGSVLVMLLQQPDLLPTSPQRLTALYLLWEMYRTEPMAANPFAAIFAHLLNPPPAEEAERPLSGFLPPITAPEKFFLSQLMLAPPRELFKKTPRQIAVMDVTNLAQAVDISGLQLALAERQSELPTQSKASFPSILSDPDPDSSNSGFDSSVASQITEALVSGPKPPIESHFRPEFIRPPPPLHICEDELAWLNPIEPDHAIKWDKSMCVKNSTGVEIKRVMAKAFKSPLSSPQQTQLLGELEKDPKLVYHIGLTPVKLPDLVENNPLVAIEMLLKLMQSSQITEYFSVLVNMDMSLHSMEVVNRLTTAVDLPPEFIHLYISNCISTCEQIKDKYMQWGKKVLKCNKHTSAYWTRIEPLAAGLKNRSSDCCVILHMTVRHMTVRHMTVRHMTVRHMTVRHMTVRHMTVRHMTVRHRHSRCSNRLVRLVCVFLQSLIRNKIINVQDLFIEVQAFCIEFSRIREAAGLFRLLKTLDTGENPTEAKPAK</sequence>
<reference evidence="12" key="1">
    <citation type="submission" date="2023-07" db="EMBL/GenBank/DDBJ databases">
        <authorList>
            <person name="Stuckert A."/>
        </authorList>
    </citation>
    <scope>NUCLEOTIDE SEQUENCE</scope>
</reference>
<dbReference type="Pfam" id="PF00385">
    <property type="entry name" value="Chromo"/>
    <property type="match status" value="1"/>
</dbReference>
<dbReference type="Gene3D" id="2.40.50.40">
    <property type="match status" value="1"/>
</dbReference>
<evidence type="ECO:0000256" key="5">
    <source>
        <dbReference type="ARBA" id="ARBA00022490"/>
    </source>
</evidence>
<dbReference type="Pfam" id="PF10155">
    <property type="entry name" value="CNOT11"/>
    <property type="match status" value="2"/>
</dbReference>
<protein>
    <recommendedName>
        <fullName evidence="4">CCR4-NOT transcription complex subunit 11</fullName>
    </recommendedName>
</protein>
<organism evidence="12 13">
    <name type="scientific">Ranitomeya imitator</name>
    <name type="common">mimic poison frog</name>
    <dbReference type="NCBI Taxonomy" id="111125"/>
    <lineage>
        <taxon>Eukaryota</taxon>
        <taxon>Metazoa</taxon>
        <taxon>Chordata</taxon>
        <taxon>Craniata</taxon>
        <taxon>Vertebrata</taxon>
        <taxon>Euteleostomi</taxon>
        <taxon>Amphibia</taxon>
        <taxon>Batrachia</taxon>
        <taxon>Anura</taxon>
        <taxon>Neobatrachia</taxon>
        <taxon>Hyloidea</taxon>
        <taxon>Dendrobatidae</taxon>
        <taxon>Dendrobatinae</taxon>
        <taxon>Ranitomeya</taxon>
    </lineage>
</organism>
<feature type="region of interest" description="Disordered" evidence="10">
    <location>
        <begin position="103"/>
        <end position="127"/>
    </location>
</feature>
<feature type="compositionally biased region" description="Low complexity" evidence="10">
    <location>
        <begin position="306"/>
        <end position="325"/>
    </location>
</feature>
<dbReference type="InterPro" id="IPR000953">
    <property type="entry name" value="Chromo/chromo_shadow_dom"/>
</dbReference>
<dbReference type="Proteomes" id="UP001176940">
    <property type="component" value="Unassembled WGS sequence"/>
</dbReference>
<name>A0ABN9KQK1_9NEOB</name>
<evidence type="ECO:0000256" key="6">
    <source>
        <dbReference type="ARBA" id="ARBA00023015"/>
    </source>
</evidence>
<evidence type="ECO:0000256" key="9">
    <source>
        <dbReference type="ARBA" id="ARBA00023242"/>
    </source>
</evidence>
<dbReference type="PANTHER" id="PTHR15975">
    <property type="entry name" value="CCR4-NOT TRANSCRIPTION COMPLEX SUBUNIT 11"/>
    <property type="match status" value="1"/>
</dbReference>
<dbReference type="InterPro" id="IPR016197">
    <property type="entry name" value="Chromo-like_dom_sf"/>
</dbReference>
<evidence type="ECO:0000256" key="2">
    <source>
        <dbReference type="ARBA" id="ARBA00004496"/>
    </source>
</evidence>
<dbReference type="SUPFAM" id="SSF54160">
    <property type="entry name" value="Chromo domain-like"/>
    <property type="match status" value="1"/>
</dbReference>
<dbReference type="CDD" id="cd00024">
    <property type="entry name" value="CD_CSD"/>
    <property type="match status" value="1"/>
</dbReference>
<feature type="domain" description="Chromo" evidence="11">
    <location>
        <begin position="19"/>
        <end position="66"/>
    </location>
</feature>
<comment type="caution">
    <text evidence="12">The sequence shown here is derived from an EMBL/GenBank/DDBJ whole genome shotgun (WGS) entry which is preliminary data.</text>
</comment>
<feature type="region of interest" description="Disordered" evidence="10">
    <location>
        <begin position="303"/>
        <end position="325"/>
    </location>
</feature>
<comment type="similarity">
    <text evidence="3">Belongs to the CNOT11 family.</text>
</comment>
<evidence type="ECO:0000256" key="7">
    <source>
        <dbReference type="ARBA" id="ARBA00023158"/>
    </source>
</evidence>
<accession>A0ABN9KQK1</accession>
<keyword evidence="5" id="KW-0963">Cytoplasm</keyword>
<evidence type="ECO:0000256" key="4">
    <source>
        <dbReference type="ARBA" id="ARBA00014872"/>
    </source>
</evidence>
<dbReference type="SMART" id="SM00298">
    <property type="entry name" value="CHROMO"/>
    <property type="match status" value="1"/>
</dbReference>
<keyword evidence="7" id="KW-0943">RNA-mediated gene silencing</keyword>